<evidence type="ECO:0000313" key="1">
    <source>
        <dbReference type="EMBL" id="KAK9951076.1"/>
    </source>
</evidence>
<protein>
    <submittedName>
        <fullName evidence="1">Uncharacterized protein</fullName>
    </submittedName>
</protein>
<sequence length="85" mass="9330">MAASALRCSDAAEREIGAASTVAEREIGAAREHGLSFLPLLSDLVWTEMHGLVVGAWVRGRDEVRREQRQGKVAARWSFPLRAAQ</sequence>
<dbReference type="Proteomes" id="UP001457282">
    <property type="component" value="Unassembled WGS sequence"/>
</dbReference>
<comment type="caution">
    <text evidence="1">The sequence shown here is derived from an EMBL/GenBank/DDBJ whole genome shotgun (WGS) entry which is preliminary data.</text>
</comment>
<proteinExistence type="predicted"/>
<dbReference type="EMBL" id="JBEDUW010000001">
    <property type="protein sequence ID" value="KAK9951076.1"/>
    <property type="molecule type" value="Genomic_DNA"/>
</dbReference>
<name>A0AAW1YQV7_RUBAR</name>
<keyword evidence="2" id="KW-1185">Reference proteome</keyword>
<accession>A0AAW1YQV7</accession>
<reference evidence="1 2" key="1">
    <citation type="journal article" date="2023" name="G3 (Bethesda)">
        <title>A chromosome-length genome assembly and annotation of blackberry (Rubus argutus, cv. 'Hillquist').</title>
        <authorList>
            <person name="Bruna T."/>
            <person name="Aryal R."/>
            <person name="Dudchenko O."/>
            <person name="Sargent D.J."/>
            <person name="Mead D."/>
            <person name="Buti M."/>
            <person name="Cavallini A."/>
            <person name="Hytonen T."/>
            <person name="Andres J."/>
            <person name="Pham M."/>
            <person name="Weisz D."/>
            <person name="Mascagni F."/>
            <person name="Usai G."/>
            <person name="Natali L."/>
            <person name="Bassil N."/>
            <person name="Fernandez G.E."/>
            <person name="Lomsadze A."/>
            <person name="Armour M."/>
            <person name="Olukolu B."/>
            <person name="Poorten T."/>
            <person name="Britton C."/>
            <person name="Davik J."/>
            <person name="Ashrafi H."/>
            <person name="Aiden E.L."/>
            <person name="Borodovsky M."/>
            <person name="Worthington M."/>
        </authorList>
    </citation>
    <scope>NUCLEOTIDE SEQUENCE [LARGE SCALE GENOMIC DNA]</scope>
    <source>
        <strain evidence="1">PI 553951</strain>
    </source>
</reference>
<evidence type="ECO:0000313" key="2">
    <source>
        <dbReference type="Proteomes" id="UP001457282"/>
    </source>
</evidence>
<organism evidence="1 2">
    <name type="scientific">Rubus argutus</name>
    <name type="common">Southern blackberry</name>
    <dbReference type="NCBI Taxonomy" id="59490"/>
    <lineage>
        <taxon>Eukaryota</taxon>
        <taxon>Viridiplantae</taxon>
        <taxon>Streptophyta</taxon>
        <taxon>Embryophyta</taxon>
        <taxon>Tracheophyta</taxon>
        <taxon>Spermatophyta</taxon>
        <taxon>Magnoliopsida</taxon>
        <taxon>eudicotyledons</taxon>
        <taxon>Gunneridae</taxon>
        <taxon>Pentapetalae</taxon>
        <taxon>rosids</taxon>
        <taxon>fabids</taxon>
        <taxon>Rosales</taxon>
        <taxon>Rosaceae</taxon>
        <taxon>Rosoideae</taxon>
        <taxon>Rosoideae incertae sedis</taxon>
        <taxon>Rubus</taxon>
    </lineage>
</organism>
<gene>
    <name evidence="1" type="ORF">M0R45_006538</name>
</gene>
<dbReference type="AlphaFoldDB" id="A0AAW1YQV7"/>